<sequence>MPVIIQEIQITAEVGPGSSNTSLPAPAAGPTASAIDREAIIAACVEEVVRIMREKQER</sequence>
<organism evidence="1 2">
    <name type="scientific">Chitinophaga horti</name>
    <dbReference type="NCBI Taxonomy" id="2920382"/>
    <lineage>
        <taxon>Bacteria</taxon>
        <taxon>Pseudomonadati</taxon>
        <taxon>Bacteroidota</taxon>
        <taxon>Chitinophagia</taxon>
        <taxon>Chitinophagales</taxon>
        <taxon>Chitinophagaceae</taxon>
        <taxon>Chitinophaga</taxon>
    </lineage>
</organism>
<dbReference type="EMBL" id="CP107006">
    <property type="protein sequence ID" value="UYQ93532.1"/>
    <property type="molecule type" value="Genomic_DNA"/>
</dbReference>
<dbReference type="Pfam" id="PF19265">
    <property type="entry name" value="DUF5908"/>
    <property type="match status" value="1"/>
</dbReference>
<accession>A0ABY6J4H9</accession>
<dbReference type="Proteomes" id="UP001162741">
    <property type="component" value="Chromosome"/>
</dbReference>
<proteinExistence type="predicted"/>
<evidence type="ECO:0000313" key="2">
    <source>
        <dbReference type="Proteomes" id="UP001162741"/>
    </source>
</evidence>
<keyword evidence="2" id="KW-1185">Reference proteome</keyword>
<dbReference type="RefSeq" id="WP_264281592.1">
    <property type="nucleotide sequence ID" value="NZ_CP107006.1"/>
</dbReference>
<evidence type="ECO:0000313" key="1">
    <source>
        <dbReference type="EMBL" id="UYQ93532.1"/>
    </source>
</evidence>
<protein>
    <submittedName>
        <fullName evidence="1">DUF5908 family protein</fullName>
    </submittedName>
</protein>
<gene>
    <name evidence="1" type="ORF">MKQ68_00260</name>
</gene>
<dbReference type="InterPro" id="IPR045459">
    <property type="entry name" value="DUF5908"/>
</dbReference>
<name>A0ABY6J4H9_9BACT</name>
<reference evidence="1" key="1">
    <citation type="submission" date="2022-10" db="EMBL/GenBank/DDBJ databases">
        <title>Chitinophaga sp. nov., isolated from soil.</title>
        <authorList>
            <person name="Jeon C.O."/>
        </authorList>
    </citation>
    <scope>NUCLEOTIDE SEQUENCE</scope>
    <source>
        <strain evidence="1">R8</strain>
    </source>
</reference>